<comment type="caution">
    <text evidence="9">The sequence shown here is derived from an EMBL/GenBank/DDBJ whole genome shotgun (WGS) entry which is preliminary data.</text>
</comment>
<evidence type="ECO:0000256" key="7">
    <source>
        <dbReference type="RuleBase" id="RU000643"/>
    </source>
</evidence>
<dbReference type="EMBL" id="SCKX01000001">
    <property type="protein sequence ID" value="RWZ78570.1"/>
    <property type="molecule type" value="Genomic_DNA"/>
</dbReference>
<dbReference type="AlphaFoldDB" id="A0A4Q0AHS6"/>
<feature type="region of interest" description="Involved in Mg(2+) ion dislocation from EF-Tu" evidence="5">
    <location>
        <begin position="80"/>
        <end position="83"/>
    </location>
</feature>
<dbReference type="PANTHER" id="PTHR11741:SF0">
    <property type="entry name" value="ELONGATION FACTOR TS, MITOCHONDRIAL"/>
    <property type="match status" value="1"/>
</dbReference>
<dbReference type="Gene3D" id="1.10.286.20">
    <property type="match status" value="1"/>
</dbReference>
<comment type="similarity">
    <text evidence="1 5 6">Belongs to the EF-Ts family.</text>
</comment>
<evidence type="ECO:0000256" key="5">
    <source>
        <dbReference type="HAMAP-Rule" id="MF_00050"/>
    </source>
</evidence>
<feature type="domain" description="Translation elongation factor EFTs/EF1B dimerisation" evidence="8">
    <location>
        <begin position="57"/>
        <end position="175"/>
    </location>
</feature>
<gene>
    <name evidence="5 9" type="primary">tsf</name>
    <name evidence="9" type="ORF">EOT05_02360</name>
</gene>
<protein>
    <recommendedName>
        <fullName evidence="2 5">Elongation factor Ts</fullName>
        <shortName evidence="5">EF-Ts</shortName>
    </recommendedName>
</protein>
<evidence type="ECO:0000313" key="9">
    <source>
        <dbReference type="EMBL" id="RWZ78570.1"/>
    </source>
</evidence>
<keyword evidence="5" id="KW-0963">Cytoplasm</keyword>
<organism evidence="9 10">
    <name type="scientific">Candidatus Microsaccharimonas sossegonensis</name>
    <dbReference type="NCBI Taxonomy" id="2506948"/>
    <lineage>
        <taxon>Bacteria</taxon>
        <taxon>Candidatus Saccharimonadota</taxon>
        <taxon>Candidatus Saccharimonadia</taxon>
        <taxon>Candidatus Saccharimonadales</taxon>
        <taxon>Candidatus Saccharimonadaceae</taxon>
        <taxon>Candidatus Microsaccharimonas</taxon>
    </lineage>
</organism>
<dbReference type="InterPro" id="IPR014039">
    <property type="entry name" value="Transl_elong_EFTs/EF1B_dimer"/>
</dbReference>
<dbReference type="FunFam" id="1.10.8.10:FF:000001">
    <property type="entry name" value="Elongation factor Ts"/>
    <property type="match status" value="1"/>
</dbReference>
<dbReference type="HAMAP" id="MF_00050">
    <property type="entry name" value="EF_Ts"/>
    <property type="match status" value="1"/>
</dbReference>
<dbReference type="GO" id="GO:0005737">
    <property type="term" value="C:cytoplasm"/>
    <property type="evidence" value="ECO:0007669"/>
    <property type="project" value="UniProtKB-SubCell"/>
</dbReference>
<evidence type="ECO:0000256" key="1">
    <source>
        <dbReference type="ARBA" id="ARBA00005532"/>
    </source>
</evidence>
<dbReference type="PANTHER" id="PTHR11741">
    <property type="entry name" value="ELONGATION FACTOR TS"/>
    <property type="match status" value="1"/>
</dbReference>
<dbReference type="SUPFAM" id="SSF46934">
    <property type="entry name" value="UBA-like"/>
    <property type="match status" value="1"/>
</dbReference>
<dbReference type="NCBIfam" id="TIGR00116">
    <property type="entry name" value="tsf"/>
    <property type="match status" value="1"/>
</dbReference>
<dbReference type="Proteomes" id="UP000289257">
    <property type="component" value="Unassembled WGS sequence"/>
</dbReference>
<evidence type="ECO:0000313" key="10">
    <source>
        <dbReference type="Proteomes" id="UP000289257"/>
    </source>
</evidence>
<dbReference type="SUPFAM" id="SSF54713">
    <property type="entry name" value="Elongation factor Ts (EF-Ts), dimerisation domain"/>
    <property type="match status" value="1"/>
</dbReference>
<evidence type="ECO:0000256" key="4">
    <source>
        <dbReference type="ARBA" id="ARBA00022917"/>
    </source>
</evidence>
<sequence>MAVSIDDIKKLKELTGVGLTDAKAALVAADGDFDKALEEMRKKGLTKAEKKADREALEGVIDSYVHGGRIGVLVEVNCETDFVARTDGFKEFAHMIALQVASMSPVYVTEEEIPADEIARVRKEAAASGSNKGKPADIAEKIIEGQVKKYFAEKVLLNQQYIMDDSMTVGTFLKQTIGQVGENIVIRRFKRIELGVND</sequence>
<dbReference type="InterPro" id="IPR001816">
    <property type="entry name" value="Transl_elong_EFTs/EF1B"/>
</dbReference>
<dbReference type="InterPro" id="IPR036402">
    <property type="entry name" value="EF-Ts_dimer_sf"/>
</dbReference>
<keyword evidence="10" id="KW-1185">Reference proteome</keyword>
<dbReference type="Gene3D" id="1.10.8.10">
    <property type="entry name" value="DNA helicase RuvA subunit, C-terminal domain"/>
    <property type="match status" value="1"/>
</dbReference>
<keyword evidence="3 5" id="KW-0251">Elongation factor</keyword>
<dbReference type="Pfam" id="PF00889">
    <property type="entry name" value="EF_TS"/>
    <property type="match status" value="1"/>
</dbReference>
<evidence type="ECO:0000256" key="2">
    <source>
        <dbReference type="ARBA" id="ARBA00016956"/>
    </source>
</evidence>
<comment type="function">
    <text evidence="5 6">Associates with the EF-Tu.GDP complex and induces the exchange of GDP to GTP. It remains bound to the aminoacyl-tRNA.EF-Tu.GTP complex up to the GTP hydrolysis stage on the ribosome.</text>
</comment>
<reference evidence="9" key="1">
    <citation type="submission" date="2019-01" db="EMBL/GenBank/DDBJ databases">
        <title>Genomic signatures and co-occurrence patterns of the ultra-small Saccharimodia (Patescibacteria phylum) suggest a symbiotic lifestyle.</title>
        <authorList>
            <person name="Lemos L."/>
            <person name="Medeiros J."/>
            <person name="Andreote F."/>
            <person name="Fernandes G."/>
            <person name="Varani A."/>
            <person name="Oliveira G."/>
            <person name="Pylro V."/>
        </authorList>
    </citation>
    <scope>NUCLEOTIDE SEQUENCE [LARGE SCALE GENOMIC DNA]</scope>
    <source>
        <strain evidence="9">AMD02</strain>
    </source>
</reference>
<accession>A0A4Q0AHS6</accession>
<evidence type="ECO:0000256" key="3">
    <source>
        <dbReference type="ARBA" id="ARBA00022768"/>
    </source>
</evidence>
<evidence type="ECO:0000259" key="8">
    <source>
        <dbReference type="Pfam" id="PF00889"/>
    </source>
</evidence>
<dbReference type="InterPro" id="IPR009060">
    <property type="entry name" value="UBA-like_sf"/>
</dbReference>
<dbReference type="GO" id="GO:0003746">
    <property type="term" value="F:translation elongation factor activity"/>
    <property type="evidence" value="ECO:0007669"/>
    <property type="project" value="UniProtKB-UniRule"/>
</dbReference>
<comment type="subcellular location">
    <subcellularLocation>
        <location evidence="5 7">Cytoplasm</location>
    </subcellularLocation>
</comment>
<evidence type="ECO:0000256" key="6">
    <source>
        <dbReference type="RuleBase" id="RU000642"/>
    </source>
</evidence>
<keyword evidence="4 5" id="KW-0648">Protein biosynthesis</keyword>
<dbReference type="PROSITE" id="PS01127">
    <property type="entry name" value="EF_TS_2"/>
    <property type="match status" value="1"/>
</dbReference>
<dbReference type="Gene3D" id="3.30.479.20">
    <property type="entry name" value="Elongation factor Ts, dimerisation domain"/>
    <property type="match status" value="1"/>
</dbReference>
<name>A0A4Q0AHS6_9BACT</name>
<dbReference type="InterPro" id="IPR018101">
    <property type="entry name" value="Transl_elong_Ts_CS"/>
</dbReference>
<proteinExistence type="inferred from homology"/>